<dbReference type="PANTHER" id="PTHR24138:SF10">
    <property type="entry name" value="PHOSPHOLIPASE A2"/>
    <property type="match status" value="1"/>
</dbReference>
<evidence type="ECO:0000256" key="2">
    <source>
        <dbReference type="PROSITE-ProRule" id="PRU01161"/>
    </source>
</evidence>
<dbReference type="CDD" id="cd07199">
    <property type="entry name" value="Pat17_PNPLA8_PNPLA9_like"/>
    <property type="match status" value="1"/>
</dbReference>
<dbReference type="InterPro" id="IPR002641">
    <property type="entry name" value="PNPLA_dom"/>
</dbReference>
<feature type="short sequence motif" description="DGA/G" evidence="2">
    <location>
        <begin position="186"/>
        <end position="188"/>
    </location>
</feature>
<dbReference type="Gene3D" id="3.40.1090.10">
    <property type="entry name" value="Cytosolic phospholipase A2 catalytic domain"/>
    <property type="match status" value="1"/>
</dbReference>
<dbReference type="Pfam" id="PF01734">
    <property type="entry name" value="Patatin"/>
    <property type="match status" value="1"/>
</dbReference>
<dbReference type="PROSITE" id="PS51635">
    <property type="entry name" value="PNPLA"/>
    <property type="match status" value="1"/>
</dbReference>
<proteinExistence type="predicted"/>
<keyword evidence="1 2" id="KW-0443">Lipid metabolism</keyword>
<dbReference type="InterPro" id="IPR047156">
    <property type="entry name" value="Teg/CotR/CapV-like"/>
</dbReference>
<organism evidence="5 6">
    <name type="scientific">Candidatus Avisuccinivibrio stercorigallinarum</name>
    <dbReference type="NCBI Taxonomy" id="2840704"/>
    <lineage>
        <taxon>Bacteria</taxon>
        <taxon>Pseudomonadati</taxon>
        <taxon>Pseudomonadota</taxon>
        <taxon>Gammaproteobacteria</taxon>
        <taxon>Aeromonadales</taxon>
        <taxon>Succinivibrionaceae</taxon>
        <taxon>Succinivibrionaceae incertae sedis</taxon>
        <taxon>Candidatus Avisuccinivibrio</taxon>
    </lineage>
</organism>
<name>A0A9D9GSE1_9GAMM</name>
<evidence type="ECO:0000259" key="4">
    <source>
        <dbReference type="PROSITE" id="PS51635"/>
    </source>
</evidence>
<feature type="active site" description="Proton acceptor" evidence="2">
    <location>
        <position position="186"/>
    </location>
</feature>
<feature type="compositionally biased region" description="Polar residues" evidence="3">
    <location>
        <begin position="321"/>
        <end position="332"/>
    </location>
</feature>
<feature type="region of interest" description="Disordered" evidence="3">
    <location>
        <begin position="317"/>
        <end position="346"/>
    </location>
</feature>
<keyword evidence="2" id="KW-0442">Lipid degradation</keyword>
<feature type="domain" description="PNPLA" evidence="4">
    <location>
        <begin position="24"/>
        <end position="199"/>
    </location>
</feature>
<evidence type="ECO:0000313" key="6">
    <source>
        <dbReference type="Proteomes" id="UP000823631"/>
    </source>
</evidence>
<keyword evidence="2" id="KW-0378">Hydrolase</keyword>
<feature type="short sequence motif" description="GXGXXG" evidence="2">
    <location>
        <begin position="28"/>
        <end position="33"/>
    </location>
</feature>
<reference evidence="5" key="2">
    <citation type="journal article" date="2021" name="PeerJ">
        <title>Extensive microbial diversity within the chicken gut microbiome revealed by metagenomics and culture.</title>
        <authorList>
            <person name="Gilroy R."/>
            <person name="Ravi A."/>
            <person name="Getino M."/>
            <person name="Pursley I."/>
            <person name="Horton D.L."/>
            <person name="Alikhan N.F."/>
            <person name="Baker D."/>
            <person name="Gharbi K."/>
            <person name="Hall N."/>
            <person name="Watson M."/>
            <person name="Adriaenssens E.M."/>
            <person name="Foster-Nyarko E."/>
            <person name="Jarju S."/>
            <person name="Secka A."/>
            <person name="Antonio M."/>
            <person name="Oren A."/>
            <person name="Chaudhuri R.R."/>
            <person name="La Ragione R."/>
            <person name="Hildebrand F."/>
            <person name="Pallen M.J."/>
        </authorList>
    </citation>
    <scope>NUCLEOTIDE SEQUENCE</scope>
    <source>
        <strain evidence="5">17213</strain>
    </source>
</reference>
<gene>
    <name evidence="5" type="ORF">IAB19_03055</name>
</gene>
<reference evidence="5" key="1">
    <citation type="submission" date="2020-10" db="EMBL/GenBank/DDBJ databases">
        <authorList>
            <person name="Gilroy R."/>
        </authorList>
    </citation>
    <scope>NUCLEOTIDE SEQUENCE</scope>
    <source>
        <strain evidence="5">17213</strain>
    </source>
</reference>
<dbReference type="GO" id="GO:0016042">
    <property type="term" value="P:lipid catabolic process"/>
    <property type="evidence" value="ECO:0007669"/>
    <property type="project" value="UniProtKB-UniRule"/>
</dbReference>
<dbReference type="SUPFAM" id="SSF52151">
    <property type="entry name" value="FabD/lysophospholipase-like"/>
    <property type="match status" value="1"/>
</dbReference>
<evidence type="ECO:0000313" key="5">
    <source>
        <dbReference type="EMBL" id="MBO8415343.1"/>
    </source>
</evidence>
<dbReference type="GO" id="GO:0016787">
    <property type="term" value="F:hydrolase activity"/>
    <property type="evidence" value="ECO:0007669"/>
    <property type="project" value="UniProtKB-UniRule"/>
</dbReference>
<feature type="short sequence motif" description="GXSXG" evidence="2">
    <location>
        <begin position="58"/>
        <end position="62"/>
    </location>
</feature>
<evidence type="ECO:0000256" key="1">
    <source>
        <dbReference type="ARBA" id="ARBA00023098"/>
    </source>
</evidence>
<feature type="active site" description="Nucleophile" evidence="2">
    <location>
        <position position="60"/>
    </location>
</feature>
<evidence type="ECO:0000256" key="3">
    <source>
        <dbReference type="SAM" id="MobiDB-lite"/>
    </source>
</evidence>
<comment type="caution">
    <text evidence="5">The sequence shown here is derived from an EMBL/GenBank/DDBJ whole genome shotgun (WGS) entry which is preliminary data.</text>
</comment>
<dbReference type="AlphaFoldDB" id="A0A9D9GSE1"/>
<dbReference type="EMBL" id="JADINH010000060">
    <property type="protein sequence ID" value="MBO8415343.1"/>
    <property type="molecule type" value="Genomic_DNA"/>
</dbReference>
<accession>A0A9D9GSE1</accession>
<protein>
    <submittedName>
        <fullName evidence="5">Patatin-like phospholipase family protein</fullName>
    </submittedName>
</protein>
<dbReference type="Proteomes" id="UP000823631">
    <property type="component" value="Unassembled WGS sequence"/>
</dbReference>
<dbReference type="InterPro" id="IPR016035">
    <property type="entry name" value="Acyl_Trfase/lysoPLipase"/>
</dbReference>
<sequence>MENYTEIETAYKDKAKAMQSFVILAIDGGGIRGIFAAKLLELIAAKYPLLSKVNLLAGTSTGAIIAACLSADMPPERITALYKAAGPSIFSRKFFLGPRLIEKALQSPYDIMRLQAILRQVFSKTKLCAAKKPLIIPTTDLKTGRAHIFKSYDCDPKLPLYKAVQASCSAPTYFDPSIVDGCLLADGGMWANNPSQVALGQALQHFGADYREVKIISIGTGHFNECYDENTRSWGLLNGWKIRTLTEFVSSLQSETAFEVLSTILPPGSLLRLNFSQNRLIKPDEFGEMEALEHKARLVFERNEFIIRQFIEKLDADDSSAPGSEQSAAQRQESLEAALSKVRTDY</sequence>
<dbReference type="PANTHER" id="PTHR24138">
    <property type="entry name" value="INTRACELLLAR PHOSPHOLIPASE A FAMILY"/>
    <property type="match status" value="1"/>
</dbReference>